<evidence type="ECO:0000259" key="1">
    <source>
        <dbReference type="Pfam" id="PF14501"/>
    </source>
</evidence>
<dbReference type="SUPFAM" id="SSF55874">
    <property type="entry name" value="ATPase domain of HSP90 chaperone/DNA topoisomerase II/histidine kinase"/>
    <property type="match status" value="1"/>
</dbReference>
<accession>A0A415S7C5</accession>
<dbReference type="Proteomes" id="UP000285610">
    <property type="component" value="Unassembled WGS sequence"/>
</dbReference>
<sequence length="246" mass="28844">MLLFSNAYMFFLYEGFVEKNQKEKELRSLYIKSSLENQYLCHVEKINEKHRLIIHDINKYIRTCIELISKGEIDRGLALFESIHFKLNSNHQRIYSVNRVLNALLTERVEEAKNKNIKFNINIDPTLNINFINDIDMISILGNLLDNALEAAGKNIENAFVDLDMYMANENSFLVIEIKNNFLKKPISKGKYYLSTKKDKTNHGIGMYAVEKIITSYDGNIKIDINEEKKEFFVQIILHTFNYKQK</sequence>
<dbReference type="CDD" id="cd16935">
    <property type="entry name" value="HATPase_AgrC-ComD-like"/>
    <property type="match status" value="1"/>
</dbReference>
<comment type="caution">
    <text evidence="2">The sequence shown here is derived from an EMBL/GenBank/DDBJ whole genome shotgun (WGS) entry which is preliminary data.</text>
</comment>
<dbReference type="InterPro" id="IPR032834">
    <property type="entry name" value="NatK-like_C"/>
</dbReference>
<proteinExistence type="predicted"/>
<feature type="domain" description="Sensor histidine kinase NatK-like C-terminal" evidence="1">
    <location>
        <begin position="134"/>
        <end position="237"/>
    </location>
</feature>
<dbReference type="PANTHER" id="PTHR40448:SF1">
    <property type="entry name" value="TWO-COMPONENT SENSOR HISTIDINE KINASE"/>
    <property type="match status" value="1"/>
</dbReference>
<protein>
    <submittedName>
        <fullName evidence="2">GHKL domain-containing protein</fullName>
    </submittedName>
</protein>
<dbReference type="Gene3D" id="3.30.565.10">
    <property type="entry name" value="Histidine kinase-like ATPase, C-terminal domain"/>
    <property type="match status" value="1"/>
</dbReference>
<dbReference type="PANTHER" id="PTHR40448">
    <property type="entry name" value="TWO-COMPONENT SENSOR HISTIDINE KINASE"/>
    <property type="match status" value="1"/>
</dbReference>
<evidence type="ECO:0000313" key="3">
    <source>
        <dbReference type="Proteomes" id="UP000285610"/>
    </source>
</evidence>
<gene>
    <name evidence="2" type="ORF">DWZ50_13210</name>
</gene>
<dbReference type="Pfam" id="PF14501">
    <property type="entry name" value="HATPase_c_5"/>
    <property type="match status" value="1"/>
</dbReference>
<reference evidence="2 3" key="1">
    <citation type="submission" date="2018-08" db="EMBL/GenBank/DDBJ databases">
        <title>A genome reference for cultivated species of the human gut microbiota.</title>
        <authorList>
            <person name="Zou Y."/>
            <person name="Xue W."/>
            <person name="Luo G."/>
        </authorList>
    </citation>
    <scope>NUCLEOTIDE SEQUENCE [LARGE SCALE GENOMIC DNA]</scope>
    <source>
        <strain evidence="2 3">AF33-12</strain>
    </source>
</reference>
<dbReference type="InterPro" id="IPR036890">
    <property type="entry name" value="HATPase_C_sf"/>
</dbReference>
<dbReference type="RefSeq" id="WP_118444960.1">
    <property type="nucleotide sequence ID" value="NZ_JBCPGC010000037.1"/>
</dbReference>
<evidence type="ECO:0000313" key="2">
    <source>
        <dbReference type="EMBL" id="RHM72766.1"/>
    </source>
</evidence>
<name>A0A415S7C5_MEDGN</name>
<dbReference type="AlphaFoldDB" id="A0A415S7C5"/>
<dbReference type="GO" id="GO:0042802">
    <property type="term" value="F:identical protein binding"/>
    <property type="evidence" value="ECO:0007669"/>
    <property type="project" value="TreeGrafter"/>
</dbReference>
<dbReference type="EMBL" id="QRQE01000035">
    <property type="protein sequence ID" value="RHM72766.1"/>
    <property type="molecule type" value="Genomic_DNA"/>
</dbReference>
<organism evidence="2 3">
    <name type="scientific">Mediterraneibacter gnavus</name>
    <name type="common">Ruminococcus gnavus</name>
    <dbReference type="NCBI Taxonomy" id="33038"/>
    <lineage>
        <taxon>Bacteria</taxon>
        <taxon>Bacillati</taxon>
        <taxon>Bacillota</taxon>
        <taxon>Clostridia</taxon>
        <taxon>Lachnospirales</taxon>
        <taxon>Lachnospiraceae</taxon>
        <taxon>Mediterraneibacter</taxon>
    </lineage>
</organism>